<keyword evidence="12" id="KW-1185">Reference proteome</keyword>
<evidence type="ECO:0000256" key="8">
    <source>
        <dbReference type="SAM" id="MobiDB-lite"/>
    </source>
</evidence>
<reference evidence="13" key="1">
    <citation type="submission" date="2022-11" db="UniProtKB">
        <authorList>
            <consortium name="WormBaseParasite"/>
        </authorList>
    </citation>
    <scope>IDENTIFICATION</scope>
</reference>
<dbReference type="GO" id="GO:0005096">
    <property type="term" value="F:GTPase activator activity"/>
    <property type="evidence" value="ECO:0007669"/>
    <property type="project" value="UniProtKB-KW"/>
</dbReference>
<evidence type="ECO:0000256" key="1">
    <source>
        <dbReference type="ARBA" id="ARBA00022468"/>
    </source>
</evidence>
<dbReference type="GO" id="GO:0007420">
    <property type="term" value="P:brain development"/>
    <property type="evidence" value="ECO:0007669"/>
    <property type="project" value="InterPro"/>
</dbReference>
<keyword evidence="3" id="KW-0863">Zinc-finger</keyword>
<evidence type="ECO:0000259" key="9">
    <source>
        <dbReference type="Pfam" id="PF08518"/>
    </source>
</evidence>
<dbReference type="GO" id="GO:0098793">
    <property type="term" value="C:presynapse"/>
    <property type="evidence" value="ECO:0007669"/>
    <property type="project" value="GOC"/>
</dbReference>
<feature type="compositionally biased region" description="Low complexity" evidence="8">
    <location>
        <begin position="252"/>
        <end position="263"/>
    </location>
</feature>
<keyword evidence="3" id="KW-0862">Zinc</keyword>
<name>A0A915E3Z4_9BILA</name>
<dbReference type="PROSITE" id="PS50088">
    <property type="entry name" value="ANK_REPEAT"/>
    <property type="match status" value="1"/>
</dbReference>
<feature type="repeat" description="ANK" evidence="6">
    <location>
        <begin position="35"/>
        <end position="67"/>
    </location>
</feature>
<evidence type="ECO:0000313" key="12">
    <source>
        <dbReference type="Proteomes" id="UP000887574"/>
    </source>
</evidence>
<evidence type="ECO:0000256" key="6">
    <source>
        <dbReference type="PROSITE-ProRule" id="PRU00023"/>
    </source>
</evidence>
<dbReference type="Pfam" id="PF16559">
    <property type="entry name" value="GIT_CC"/>
    <property type="match status" value="1"/>
</dbReference>
<feature type="domain" description="Arf GTPase-activating protein GIT1/2 coiled-coil" evidence="11">
    <location>
        <begin position="278"/>
        <end position="328"/>
    </location>
</feature>
<keyword evidence="2" id="KW-0677">Repeat</keyword>
<dbReference type="GO" id="GO:0032012">
    <property type="term" value="P:regulation of ARF protein signal transduction"/>
    <property type="evidence" value="ECO:0007669"/>
    <property type="project" value="InterPro"/>
</dbReference>
<dbReference type="InterPro" id="IPR002110">
    <property type="entry name" value="Ankyrin_rpt"/>
</dbReference>
<dbReference type="GO" id="GO:0008277">
    <property type="term" value="P:regulation of G protein-coupled receptor signaling pathway"/>
    <property type="evidence" value="ECO:0007669"/>
    <property type="project" value="TreeGrafter"/>
</dbReference>
<dbReference type="WBParaSite" id="jg26460">
    <property type="protein sequence ID" value="jg26460"/>
    <property type="gene ID" value="jg26460"/>
</dbReference>
<evidence type="ECO:0000256" key="4">
    <source>
        <dbReference type="ARBA" id="ARBA00023043"/>
    </source>
</evidence>
<dbReference type="PROSITE" id="PS50297">
    <property type="entry name" value="ANK_REP_REGION"/>
    <property type="match status" value="1"/>
</dbReference>
<feature type="region of interest" description="Disordered" evidence="8">
    <location>
        <begin position="432"/>
        <end position="460"/>
    </location>
</feature>
<feature type="compositionally biased region" description="Low complexity" evidence="8">
    <location>
        <begin position="442"/>
        <end position="460"/>
    </location>
</feature>
<dbReference type="Pfam" id="PF08518">
    <property type="entry name" value="GIT_SHD"/>
    <property type="match status" value="1"/>
</dbReference>
<dbReference type="InterPro" id="IPR047161">
    <property type="entry name" value="GIT-like"/>
</dbReference>
<feature type="compositionally biased region" description="Polar residues" evidence="8">
    <location>
        <begin position="393"/>
        <end position="409"/>
    </location>
</feature>
<evidence type="ECO:0000256" key="7">
    <source>
        <dbReference type="SAM" id="Coils"/>
    </source>
</evidence>
<dbReference type="Pfam" id="PF00023">
    <property type="entry name" value="Ank"/>
    <property type="match status" value="1"/>
</dbReference>
<feature type="region of interest" description="Disordered" evidence="8">
    <location>
        <begin position="250"/>
        <end position="274"/>
    </location>
</feature>
<dbReference type="InterPro" id="IPR013724">
    <property type="entry name" value="GIT_SHD"/>
</dbReference>
<dbReference type="InterPro" id="IPR022018">
    <property type="entry name" value="GIT1_C"/>
</dbReference>
<dbReference type="InterPro" id="IPR032352">
    <property type="entry name" value="GIT1/2_CC"/>
</dbReference>
<keyword evidence="1" id="KW-0343">GTPase activation</keyword>
<evidence type="ECO:0000259" key="10">
    <source>
        <dbReference type="Pfam" id="PF12205"/>
    </source>
</evidence>
<evidence type="ECO:0000313" key="13">
    <source>
        <dbReference type="WBParaSite" id="jg26460"/>
    </source>
</evidence>
<dbReference type="SUPFAM" id="SSF48403">
    <property type="entry name" value="Ankyrin repeat"/>
    <property type="match status" value="1"/>
</dbReference>
<dbReference type="GO" id="GO:0031267">
    <property type="term" value="F:small GTPase binding"/>
    <property type="evidence" value="ECO:0007669"/>
    <property type="project" value="TreeGrafter"/>
</dbReference>
<keyword evidence="5 7" id="KW-0175">Coiled coil</keyword>
<evidence type="ECO:0000256" key="3">
    <source>
        <dbReference type="ARBA" id="ARBA00022771"/>
    </source>
</evidence>
<dbReference type="PANTHER" id="PTHR46097:SF3">
    <property type="entry name" value="ARF GTPASE-ACTIVATING PROTEIN GIT"/>
    <property type="match status" value="1"/>
</dbReference>
<feature type="domain" description="ARF GTPase-activating protein GIT1 C-terminal" evidence="10">
    <location>
        <begin position="474"/>
        <end position="578"/>
    </location>
</feature>
<feature type="coiled-coil region" evidence="7">
    <location>
        <begin position="281"/>
        <end position="336"/>
    </location>
</feature>
<evidence type="ECO:0000259" key="11">
    <source>
        <dbReference type="Pfam" id="PF16559"/>
    </source>
</evidence>
<evidence type="ECO:0000256" key="2">
    <source>
        <dbReference type="ARBA" id="ARBA00022737"/>
    </source>
</evidence>
<dbReference type="AlphaFoldDB" id="A0A915E3Z4"/>
<dbReference type="InterPro" id="IPR036770">
    <property type="entry name" value="Ankyrin_rpt-contain_sf"/>
</dbReference>
<dbReference type="GO" id="GO:0008270">
    <property type="term" value="F:zinc ion binding"/>
    <property type="evidence" value="ECO:0007669"/>
    <property type="project" value="UniProtKB-KW"/>
</dbReference>
<feature type="region of interest" description="Disordered" evidence="8">
    <location>
        <begin position="377"/>
        <end position="414"/>
    </location>
</feature>
<accession>A0A915E3Z4</accession>
<keyword evidence="3" id="KW-0479">Metal-binding</keyword>
<dbReference type="Gene3D" id="1.20.120.330">
    <property type="entry name" value="Nucleotidyltransferases domain 2"/>
    <property type="match status" value="1"/>
</dbReference>
<evidence type="ECO:0000256" key="5">
    <source>
        <dbReference type="ARBA" id="ARBA00023054"/>
    </source>
</evidence>
<dbReference type="Proteomes" id="UP000887574">
    <property type="component" value="Unplaced"/>
</dbReference>
<dbReference type="PANTHER" id="PTHR46097">
    <property type="entry name" value="G PROTEIN-COUPLED RECEPTOR KINASE INTERACTING ARFGAP"/>
    <property type="match status" value="1"/>
</dbReference>
<keyword evidence="4 6" id="KW-0040">ANK repeat</keyword>
<organism evidence="12 13">
    <name type="scientific">Ditylenchus dipsaci</name>
    <dbReference type="NCBI Taxonomy" id="166011"/>
    <lineage>
        <taxon>Eukaryota</taxon>
        <taxon>Metazoa</taxon>
        <taxon>Ecdysozoa</taxon>
        <taxon>Nematoda</taxon>
        <taxon>Chromadorea</taxon>
        <taxon>Rhabditida</taxon>
        <taxon>Tylenchina</taxon>
        <taxon>Tylenchomorpha</taxon>
        <taxon>Sphaerularioidea</taxon>
        <taxon>Anguinidae</taxon>
        <taxon>Anguininae</taxon>
        <taxon>Ditylenchus</taxon>
    </lineage>
</organism>
<protein>
    <submittedName>
        <fullName evidence="13">ARF GTPase-activating protein GIT2</fullName>
    </submittedName>
</protein>
<dbReference type="Gene3D" id="1.25.40.20">
    <property type="entry name" value="Ankyrin repeat-containing domain"/>
    <property type="match status" value="1"/>
</dbReference>
<dbReference type="GO" id="GO:0036465">
    <property type="term" value="P:synaptic vesicle recycling"/>
    <property type="evidence" value="ECO:0007669"/>
    <property type="project" value="TreeGrafter"/>
</dbReference>
<proteinExistence type="predicted"/>
<sequence>MRSAKIVVLCENFSCGNYFEITSLGADPNYADSDKGNTALHNAAREGQTLQVELLAIYGADVAQRNAAEQTPANVARLEKHVELGERLDELEFEVTDRFSMFLCGRMAEHKQNQHFLIPELVGQTSENVKQYRKLLQNSSSVVLERLIQDVYDEVDRREINAQWVAAEQFRMGSHQHVAVFLPPNQKLSATRNQLRQKRRYFCLPLPPSEEDNKLAEITLALNQSLDLAASNLDDSRDYDEVADGLFRKSRASSSTKRSSANRESGDHNGHVSPAMGLDSYLELKEKLIETNEKLNSITETNAQILKGFQAMQKIVEQLQTEQFDIRNELKNLANDPHNISMQNPVRRIASPLTLMSPASASEIGAVIMPTSTLLASKSNTDTFPPKPHRSGRFTQRQSSVTSPPSTASYLDAAPVVSEVPSNRLRMGGESDMLRIGSAPPQSGDGSSSTSSEFQQQQSSSTGIKALFNDGVFPDNLILETELLTGAIKSLLADLQQSGSNDSNAVFHSDSIGHHITRILRVIPPMHMVGIVQVCANEMEAAMSALSKKCLAIPLHSEETCHAAYDVAKAAKQLLVTVHSRTEFN</sequence>
<dbReference type="Pfam" id="PF12205">
    <property type="entry name" value="GIT1_C"/>
    <property type="match status" value="1"/>
</dbReference>
<feature type="domain" description="GIT Spa2 homology (SHD)" evidence="9">
    <location>
        <begin position="142"/>
        <end position="159"/>
    </location>
</feature>